<dbReference type="GO" id="GO:0005829">
    <property type="term" value="C:cytosol"/>
    <property type="evidence" value="ECO:0007669"/>
    <property type="project" value="TreeGrafter"/>
</dbReference>
<evidence type="ECO:0000256" key="6">
    <source>
        <dbReference type="ARBA" id="ARBA00009320"/>
    </source>
</evidence>
<dbReference type="GO" id="GO:0052654">
    <property type="term" value="F:L-leucine-2-oxoglutarate transaminase activity"/>
    <property type="evidence" value="ECO:0007669"/>
    <property type="project" value="RHEA"/>
</dbReference>
<evidence type="ECO:0000313" key="15">
    <source>
        <dbReference type="Proteomes" id="UP000305451"/>
    </source>
</evidence>
<dbReference type="CDD" id="cd01558">
    <property type="entry name" value="D-AAT_like"/>
    <property type="match status" value="1"/>
</dbReference>
<comment type="pathway">
    <text evidence="3">Amino-acid biosynthesis; L-isoleucine biosynthesis; L-isoleucine from 2-oxobutanoate: step 4/4.</text>
</comment>
<dbReference type="NCBIfam" id="NF005209">
    <property type="entry name" value="PRK06680.1"/>
    <property type="match status" value="1"/>
</dbReference>
<keyword evidence="10" id="KW-0028">Amino-acid biosynthesis</keyword>
<evidence type="ECO:0000256" key="12">
    <source>
        <dbReference type="ARBA" id="ARBA00048798"/>
    </source>
</evidence>
<evidence type="ECO:0000256" key="9">
    <source>
        <dbReference type="ARBA" id="ARBA00022898"/>
    </source>
</evidence>
<comment type="catalytic activity">
    <reaction evidence="12">
        <text>L-isoleucine + 2-oxoglutarate = (S)-3-methyl-2-oxopentanoate + L-glutamate</text>
        <dbReference type="Rhea" id="RHEA:24801"/>
        <dbReference type="ChEBI" id="CHEBI:16810"/>
        <dbReference type="ChEBI" id="CHEBI:29985"/>
        <dbReference type="ChEBI" id="CHEBI:35146"/>
        <dbReference type="ChEBI" id="CHEBI:58045"/>
        <dbReference type="EC" id="2.6.1.42"/>
    </reaction>
</comment>
<evidence type="ECO:0000256" key="1">
    <source>
        <dbReference type="ARBA" id="ARBA00001933"/>
    </source>
</evidence>
<dbReference type="InterPro" id="IPR036038">
    <property type="entry name" value="Aminotransferase-like"/>
</dbReference>
<comment type="function">
    <text evidence="2">Acts on leucine, isoleucine and valine.</text>
</comment>
<dbReference type="SUPFAM" id="SSF56752">
    <property type="entry name" value="D-aminoacid aminotransferase-like PLP-dependent enzymes"/>
    <property type="match status" value="1"/>
</dbReference>
<evidence type="ECO:0000256" key="4">
    <source>
        <dbReference type="ARBA" id="ARBA00004931"/>
    </source>
</evidence>
<organism evidence="14 15">
    <name type="scientific">Marinicauda pacifica</name>
    <dbReference type="NCBI Taxonomy" id="1133559"/>
    <lineage>
        <taxon>Bacteria</taxon>
        <taxon>Pseudomonadati</taxon>
        <taxon>Pseudomonadota</taxon>
        <taxon>Alphaproteobacteria</taxon>
        <taxon>Maricaulales</taxon>
        <taxon>Maricaulaceae</taxon>
        <taxon>Marinicauda</taxon>
    </lineage>
</organism>
<dbReference type="GO" id="GO:0052655">
    <property type="term" value="F:L-valine-2-oxoglutarate transaminase activity"/>
    <property type="evidence" value="ECO:0007669"/>
    <property type="project" value="RHEA"/>
</dbReference>
<dbReference type="Gene3D" id="3.30.470.10">
    <property type="match status" value="1"/>
</dbReference>
<dbReference type="OrthoDB" id="9805628at2"/>
<dbReference type="Pfam" id="PF01063">
    <property type="entry name" value="Aminotran_4"/>
    <property type="match status" value="1"/>
</dbReference>
<keyword evidence="10" id="KW-0100">Branched-chain amino acid biosynthesis</keyword>
<keyword evidence="14" id="KW-0032">Aminotransferase</keyword>
<evidence type="ECO:0000256" key="7">
    <source>
        <dbReference type="ARBA" id="ARBA00013053"/>
    </source>
</evidence>
<dbReference type="Proteomes" id="UP000305451">
    <property type="component" value="Unassembled WGS sequence"/>
</dbReference>
<dbReference type="EC" id="2.6.1.42" evidence="7"/>
<dbReference type="RefSeq" id="WP_135943691.1">
    <property type="nucleotide sequence ID" value="NZ_BMEI01000001.1"/>
</dbReference>
<evidence type="ECO:0000313" key="14">
    <source>
        <dbReference type="EMBL" id="TGY94494.1"/>
    </source>
</evidence>
<dbReference type="InterPro" id="IPR001544">
    <property type="entry name" value="Aminotrans_IV"/>
</dbReference>
<evidence type="ECO:0000256" key="8">
    <source>
        <dbReference type="ARBA" id="ARBA00014472"/>
    </source>
</evidence>
<comment type="caution">
    <text evidence="14">The sequence shown here is derived from an EMBL/GenBank/DDBJ whole genome shotgun (WGS) entry which is preliminary data.</text>
</comment>
<dbReference type="InterPro" id="IPR043131">
    <property type="entry name" value="BCAT-like_N"/>
</dbReference>
<name>A0A4S2HEL0_9PROT</name>
<evidence type="ECO:0000256" key="5">
    <source>
        <dbReference type="ARBA" id="ARBA00005072"/>
    </source>
</evidence>
<dbReference type="EMBL" id="SRXV01000001">
    <property type="protein sequence ID" value="TGY94494.1"/>
    <property type="molecule type" value="Genomic_DNA"/>
</dbReference>
<dbReference type="InterPro" id="IPR043132">
    <property type="entry name" value="BCAT-like_C"/>
</dbReference>
<dbReference type="InterPro" id="IPR050571">
    <property type="entry name" value="Class-IV_PLP-Dep_Aminotrnsfr"/>
</dbReference>
<accession>A0A4S2HEL0</accession>
<dbReference type="PANTHER" id="PTHR42743">
    <property type="entry name" value="AMINO-ACID AMINOTRANSFERASE"/>
    <property type="match status" value="1"/>
</dbReference>
<keyword evidence="15" id="KW-1185">Reference proteome</keyword>
<evidence type="ECO:0000256" key="10">
    <source>
        <dbReference type="ARBA" id="ARBA00023304"/>
    </source>
</evidence>
<dbReference type="AlphaFoldDB" id="A0A4S2HEL0"/>
<dbReference type="GO" id="GO:0052656">
    <property type="term" value="F:L-isoleucine-2-oxoglutarate transaminase activity"/>
    <property type="evidence" value="ECO:0007669"/>
    <property type="project" value="RHEA"/>
</dbReference>
<dbReference type="FunFam" id="3.20.10.10:FF:000002">
    <property type="entry name" value="D-alanine aminotransferase"/>
    <property type="match status" value="1"/>
</dbReference>
<evidence type="ECO:0000256" key="3">
    <source>
        <dbReference type="ARBA" id="ARBA00004824"/>
    </source>
</evidence>
<comment type="catalytic activity">
    <reaction evidence="11">
        <text>L-valine + 2-oxoglutarate = 3-methyl-2-oxobutanoate + L-glutamate</text>
        <dbReference type="Rhea" id="RHEA:24813"/>
        <dbReference type="ChEBI" id="CHEBI:11851"/>
        <dbReference type="ChEBI" id="CHEBI:16810"/>
        <dbReference type="ChEBI" id="CHEBI:29985"/>
        <dbReference type="ChEBI" id="CHEBI:57762"/>
        <dbReference type="EC" id="2.6.1.42"/>
    </reaction>
</comment>
<comment type="cofactor">
    <cofactor evidence="1">
        <name>pyridoxal 5'-phosphate</name>
        <dbReference type="ChEBI" id="CHEBI:597326"/>
    </cofactor>
</comment>
<reference evidence="14 15" key="1">
    <citation type="journal article" date="2013" name="Int. J. Syst. Evol. Microbiol.">
        <title>Marinicauda pacifica gen. nov., sp. nov., a prosthecate alphaproteobacterium of the family Hyphomonadaceae isolated from deep seawater.</title>
        <authorList>
            <person name="Zhang X.Y."/>
            <person name="Li G.W."/>
            <person name="Wang C.S."/>
            <person name="Zhang Y.J."/>
            <person name="Xu X.W."/>
            <person name="Li H."/>
            <person name="Liu A."/>
            <person name="Liu C."/>
            <person name="Xie B.B."/>
            <person name="Qin Q.L."/>
            <person name="Xu Z."/>
            <person name="Chen X.L."/>
            <person name="Zhou B.C."/>
            <person name="Zhang Y.Z."/>
        </authorList>
    </citation>
    <scope>NUCLEOTIDE SEQUENCE [LARGE SCALE GENOMIC DNA]</scope>
    <source>
        <strain evidence="14 15">P-1 km-3</strain>
    </source>
</reference>
<protein>
    <recommendedName>
        <fullName evidence="8">Probable branched-chain-amino-acid aminotransferase</fullName>
        <ecNumber evidence="7">2.6.1.42</ecNumber>
    </recommendedName>
</protein>
<comment type="catalytic activity">
    <reaction evidence="13">
        <text>L-leucine + 2-oxoglutarate = 4-methyl-2-oxopentanoate + L-glutamate</text>
        <dbReference type="Rhea" id="RHEA:18321"/>
        <dbReference type="ChEBI" id="CHEBI:16810"/>
        <dbReference type="ChEBI" id="CHEBI:17865"/>
        <dbReference type="ChEBI" id="CHEBI:29985"/>
        <dbReference type="ChEBI" id="CHEBI:57427"/>
        <dbReference type="EC" id="2.6.1.42"/>
    </reaction>
</comment>
<evidence type="ECO:0000256" key="2">
    <source>
        <dbReference type="ARBA" id="ARBA00003109"/>
    </source>
</evidence>
<dbReference type="Gene3D" id="3.20.10.10">
    <property type="entry name" value="D-amino Acid Aminotransferase, subunit A, domain 2"/>
    <property type="match status" value="1"/>
</dbReference>
<gene>
    <name evidence="14" type="ORF">E5162_04255</name>
</gene>
<sequence>MARIAYVNGRYRPITDEAIGIEDRGFQFGDGLYEVWSVRRGRFLDHEEHSARLERSLRELQIDLPVSLPALDVILREVVRRNRFTDGLVYLQVTRGVSRRDHPFPVTPVRPTLVVTARGLDFTTIDRRAAAGIAILTLPDERWKRCDIKSVNLLPNVLAKQKARDAGAFEAWLVDEDGCVTEGSSTTAWILTKEGTLVTRATDNRILWGVTRKAVRALAEQEGLRIEQRGFTVEEALEAREAFVTSASSFVMPVTSIDGRTVANGAPGSVAMRLRELYIAAADGAAR</sequence>
<comment type="pathway">
    <text evidence="4">Amino-acid biosynthesis; L-valine biosynthesis; L-valine from pyruvate: step 4/4.</text>
</comment>
<comment type="similarity">
    <text evidence="6">Belongs to the class-IV pyridoxal-phosphate-dependent aminotransferase family.</text>
</comment>
<keyword evidence="9" id="KW-0663">Pyridoxal phosphate</keyword>
<dbReference type="GO" id="GO:0008652">
    <property type="term" value="P:amino acid biosynthetic process"/>
    <property type="evidence" value="ECO:0007669"/>
    <property type="project" value="UniProtKB-ARBA"/>
</dbReference>
<evidence type="ECO:0000256" key="13">
    <source>
        <dbReference type="ARBA" id="ARBA00049229"/>
    </source>
</evidence>
<proteinExistence type="inferred from homology"/>
<dbReference type="PANTHER" id="PTHR42743:SF11">
    <property type="entry name" value="AMINODEOXYCHORISMATE LYASE"/>
    <property type="match status" value="1"/>
</dbReference>
<evidence type="ECO:0000256" key="11">
    <source>
        <dbReference type="ARBA" id="ARBA00048212"/>
    </source>
</evidence>
<keyword evidence="14" id="KW-0808">Transferase</keyword>
<dbReference type="GO" id="GO:0009082">
    <property type="term" value="P:branched-chain amino acid biosynthetic process"/>
    <property type="evidence" value="ECO:0007669"/>
    <property type="project" value="UniProtKB-KW"/>
</dbReference>
<comment type="pathway">
    <text evidence="5">Amino-acid biosynthesis; L-leucine biosynthesis; L-leucine from 3-methyl-2-oxobutanoate: step 4/4.</text>
</comment>